<feature type="region of interest" description="Disordered" evidence="1">
    <location>
        <begin position="48"/>
        <end position="67"/>
    </location>
</feature>
<keyword evidence="3" id="KW-1185">Reference proteome</keyword>
<sequence>MVEWTDAQIRILIDERRNRNEEYHNLGRNRTEFWASIAIRINRDHNTSFNGSNHRRRGIGGNNTPASGGSMRELYSGSLKLMEILSDPHLVCCILKDFSTSLSHSFGFIATVCLPSELIFIASFTHSRITTTASCKFCWLTSPRELPNEAWNMEPLRSFPIAILE</sequence>
<evidence type="ECO:0000313" key="3">
    <source>
        <dbReference type="Proteomes" id="UP000789831"/>
    </source>
</evidence>
<evidence type="ECO:0000313" key="2">
    <source>
        <dbReference type="EMBL" id="CAG8452858.1"/>
    </source>
</evidence>
<comment type="caution">
    <text evidence="2">The sequence shown here is derived from an EMBL/GenBank/DDBJ whole genome shotgun (WGS) entry which is preliminary data.</text>
</comment>
<name>A0A9N8YSC4_9GLOM</name>
<gene>
    <name evidence="2" type="ORF">AGERDE_LOCUS1832</name>
</gene>
<reference evidence="2" key="1">
    <citation type="submission" date="2021-06" db="EMBL/GenBank/DDBJ databases">
        <authorList>
            <person name="Kallberg Y."/>
            <person name="Tangrot J."/>
            <person name="Rosling A."/>
        </authorList>
    </citation>
    <scope>NUCLEOTIDE SEQUENCE</scope>
    <source>
        <strain evidence="2">MT106</strain>
    </source>
</reference>
<accession>A0A9N8YSC4</accession>
<evidence type="ECO:0000256" key="1">
    <source>
        <dbReference type="SAM" id="MobiDB-lite"/>
    </source>
</evidence>
<proteinExistence type="predicted"/>
<dbReference type="OrthoDB" id="2394703at2759"/>
<dbReference type="AlphaFoldDB" id="A0A9N8YSC4"/>
<organism evidence="2 3">
    <name type="scientific">Ambispora gerdemannii</name>
    <dbReference type="NCBI Taxonomy" id="144530"/>
    <lineage>
        <taxon>Eukaryota</taxon>
        <taxon>Fungi</taxon>
        <taxon>Fungi incertae sedis</taxon>
        <taxon>Mucoromycota</taxon>
        <taxon>Glomeromycotina</taxon>
        <taxon>Glomeromycetes</taxon>
        <taxon>Archaeosporales</taxon>
        <taxon>Ambisporaceae</taxon>
        <taxon>Ambispora</taxon>
    </lineage>
</organism>
<protein>
    <submittedName>
        <fullName evidence="2">10228_t:CDS:1</fullName>
    </submittedName>
</protein>
<dbReference type="Proteomes" id="UP000789831">
    <property type="component" value="Unassembled WGS sequence"/>
</dbReference>
<dbReference type="EMBL" id="CAJVPL010000137">
    <property type="protein sequence ID" value="CAG8452858.1"/>
    <property type="molecule type" value="Genomic_DNA"/>
</dbReference>